<keyword evidence="4" id="KW-1185">Reference proteome</keyword>
<evidence type="ECO:0000256" key="2">
    <source>
        <dbReference type="SAM" id="SignalP"/>
    </source>
</evidence>
<name>A0A7J6QT68_PEROL</name>
<feature type="signal peptide" evidence="2">
    <location>
        <begin position="1"/>
        <end position="22"/>
    </location>
</feature>
<reference evidence="3 4" key="1">
    <citation type="submission" date="2020-04" db="EMBL/GenBank/DDBJ databases">
        <title>Perkinsus olseni comparative genomics.</title>
        <authorList>
            <person name="Bogema D.R."/>
        </authorList>
    </citation>
    <scope>NUCLEOTIDE SEQUENCE [LARGE SCALE GENOMIC DNA]</scope>
    <source>
        <strain evidence="3 4">ATCC PRA-207</strain>
    </source>
</reference>
<accession>A0A7J6QT68</accession>
<organism evidence="3 4">
    <name type="scientific">Perkinsus olseni</name>
    <name type="common">Perkinsus atlanticus</name>
    <dbReference type="NCBI Taxonomy" id="32597"/>
    <lineage>
        <taxon>Eukaryota</taxon>
        <taxon>Sar</taxon>
        <taxon>Alveolata</taxon>
        <taxon>Perkinsozoa</taxon>
        <taxon>Perkinsea</taxon>
        <taxon>Perkinsida</taxon>
        <taxon>Perkinsidae</taxon>
        <taxon>Perkinsus</taxon>
    </lineage>
</organism>
<evidence type="ECO:0000313" key="4">
    <source>
        <dbReference type="Proteomes" id="UP000553632"/>
    </source>
</evidence>
<evidence type="ECO:0000256" key="1">
    <source>
        <dbReference type="SAM" id="Coils"/>
    </source>
</evidence>
<dbReference type="AlphaFoldDB" id="A0A7J6QT68"/>
<proteinExistence type="predicted"/>
<keyword evidence="2" id="KW-0732">Signal</keyword>
<gene>
    <name evidence="3" type="ORF">FOZ63_000380</name>
</gene>
<dbReference type="Proteomes" id="UP000553632">
    <property type="component" value="Unassembled WGS sequence"/>
</dbReference>
<feature type="chain" id="PRO_5029586207" evidence="2">
    <location>
        <begin position="23"/>
        <end position="227"/>
    </location>
</feature>
<protein>
    <submittedName>
        <fullName evidence="3">Uncharacterized protein</fullName>
    </submittedName>
</protein>
<evidence type="ECO:0000313" key="3">
    <source>
        <dbReference type="EMBL" id="KAF4711538.1"/>
    </source>
</evidence>
<sequence>FLIMSFPSRLVVLVSIIAATVALGTSNAKKMKYYTRRERERMSALEREGIHFGEGTSGCRISQRAPLERMDFWVYLRPQDVPASSLNIDPPGTVVHTSLDDIERNKEYTFAKDNRYFYGKVGTVKLDWGKYKAHYWNELREAALLPLEHLPPQARLPLRAYAPKSKNDGIDTRGCLSIAEAIVNNPPPQFSGKGWILDFHRSKDEEMERVLNELKEMHDEDERKHRK</sequence>
<keyword evidence="1" id="KW-0175">Coiled coil</keyword>
<feature type="coiled-coil region" evidence="1">
    <location>
        <begin position="197"/>
        <end position="224"/>
    </location>
</feature>
<comment type="caution">
    <text evidence="3">The sequence shown here is derived from an EMBL/GenBank/DDBJ whole genome shotgun (WGS) entry which is preliminary data.</text>
</comment>
<dbReference type="EMBL" id="JABANO010030649">
    <property type="protein sequence ID" value="KAF4711538.1"/>
    <property type="molecule type" value="Genomic_DNA"/>
</dbReference>
<feature type="non-terminal residue" evidence="3">
    <location>
        <position position="1"/>
    </location>
</feature>